<feature type="transmembrane region" description="Helical" evidence="1">
    <location>
        <begin position="24"/>
        <end position="43"/>
    </location>
</feature>
<organism evidence="2 3">
    <name type="scientific">Araneus ventricosus</name>
    <name type="common">Orbweaver spider</name>
    <name type="synonym">Epeira ventricosa</name>
    <dbReference type="NCBI Taxonomy" id="182803"/>
    <lineage>
        <taxon>Eukaryota</taxon>
        <taxon>Metazoa</taxon>
        <taxon>Ecdysozoa</taxon>
        <taxon>Arthropoda</taxon>
        <taxon>Chelicerata</taxon>
        <taxon>Arachnida</taxon>
        <taxon>Araneae</taxon>
        <taxon>Araneomorphae</taxon>
        <taxon>Entelegynae</taxon>
        <taxon>Araneoidea</taxon>
        <taxon>Araneidae</taxon>
        <taxon>Araneus</taxon>
    </lineage>
</organism>
<evidence type="ECO:0000313" key="2">
    <source>
        <dbReference type="EMBL" id="GBN56818.1"/>
    </source>
</evidence>
<dbReference type="AlphaFoldDB" id="A0A4Y2PY43"/>
<keyword evidence="3" id="KW-1185">Reference proteome</keyword>
<protein>
    <submittedName>
        <fullName evidence="2">Uncharacterized protein</fullName>
    </submittedName>
</protein>
<keyword evidence="1" id="KW-0472">Membrane</keyword>
<sequence length="112" mass="11899">MSFMLILANTTEVNGILEGQTVSASIYFNGIVFIAISLPLSSFRTKLSPEIKDLGVNPKSNARVIASVSGLLAVHAAGGFFRSVSVGNLLRKRFPDRVAENGTGTADQQVKC</sequence>
<dbReference type="EMBL" id="BGPR01012597">
    <property type="protein sequence ID" value="GBN56818.1"/>
    <property type="molecule type" value="Genomic_DNA"/>
</dbReference>
<gene>
    <name evidence="2" type="ORF">AVEN_259418_1</name>
</gene>
<evidence type="ECO:0000313" key="3">
    <source>
        <dbReference type="Proteomes" id="UP000499080"/>
    </source>
</evidence>
<accession>A0A4Y2PY43</accession>
<keyword evidence="1" id="KW-0812">Transmembrane</keyword>
<reference evidence="2 3" key="1">
    <citation type="journal article" date="2019" name="Sci. Rep.">
        <title>Orb-weaving spider Araneus ventricosus genome elucidates the spidroin gene catalogue.</title>
        <authorList>
            <person name="Kono N."/>
            <person name="Nakamura H."/>
            <person name="Ohtoshi R."/>
            <person name="Moran D.A.P."/>
            <person name="Shinohara A."/>
            <person name="Yoshida Y."/>
            <person name="Fujiwara M."/>
            <person name="Mori M."/>
            <person name="Tomita M."/>
            <person name="Arakawa K."/>
        </authorList>
    </citation>
    <scope>NUCLEOTIDE SEQUENCE [LARGE SCALE GENOMIC DNA]</scope>
</reference>
<comment type="caution">
    <text evidence="2">The sequence shown here is derived from an EMBL/GenBank/DDBJ whole genome shotgun (WGS) entry which is preliminary data.</text>
</comment>
<evidence type="ECO:0000256" key="1">
    <source>
        <dbReference type="SAM" id="Phobius"/>
    </source>
</evidence>
<feature type="transmembrane region" description="Helical" evidence="1">
    <location>
        <begin position="64"/>
        <end position="84"/>
    </location>
</feature>
<name>A0A4Y2PY43_ARAVE</name>
<dbReference type="Proteomes" id="UP000499080">
    <property type="component" value="Unassembled WGS sequence"/>
</dbReference>
<keyword evidence="1" id="KW-1133">Transmembrane helix</keyword>
<proteinExistence type="predicted"/>